<protein>
    <submittedName>
        <fullName evidence="1">Uncharacterized protein</fullName>
    </submittedName>
</protein>
<organism evidence="1 2">
    <name type="scientific">Holospora curviuscula</name>
    <dbReference type="NCBI Taxonomy" id="1082868"/>
    <lineage>
        <taxon>Bacteria</taxon>
        <taxon>Pseudomonadati</taxon>
        <taxon>Pseudomonadota</taxon>
        <taxon>Alphaproteobacteria</taxon>
        <taxon>Holosporales</taxon>
        <taxon>Holosporaceae</taxon>
        <taxon>Holospora</taxon>
    </lineage>
</organism>
<dbReference type="Proteomes" id="UP000239425">
    <property type="component" value="Unassembled WGS sequence"/>
</dbReference>
<comment type="caution">
    <text evidence="1">The sequence shown here is derived from an EMBL/GenBank/DDBJ whole genome shotgun (WGS) entry which is preliminary data.</text>
</comment>
<sequence length="70" mass="7744">MNNKSIAPMGFNKFCKTTRFNLSCLSPEPVGEGTYILVYNVVKLGLPNIILQLSLLSNVRKSYASSVFES</sequence>
<accession>A0A2S5R7J3</accession>
<evidence type="ECO:0000313" key="2">
    <source>
        <dbReference type="Proteomes" id="UP000239425"/>
    </source>
</evidence>
<reference evidence="1 2" key="1">
    <citation type="submission" date="2017-11" db="EMBL/GenBank/DDBJ databases">
        <title>Comparative genomic analysis of Holospora spp., intranuclear symbionts of paramecia.</title>
        <authorList>
            <person name="Garushyants S.K."/>
            <person name="Beliavskaya A."/>
            <person name="Malko D.B."/>
            <person name="Logacheva M.D."/>
            <person name="Rautian M.S."/>
            <person name="Gelfand M.S."/>
        </authorList>
    </citation>
    <scope>NUCLEOTIDE SEQUENCE [LARGE SCALE GENOMIC DNA]</scope>
    <source>
        <strain evidence="2">02AZ16</strain>
    </source>
</reference>
<proteinExistence type="predicted"/>
<name>A0A2S5R7J3_9PROT</name>
<keyword evidence="2" id="KW-1185">Reference proteome</keyword>
<gene>
    <name evidence="1" type="ORF">HCUR_01270</name>
</gene>
<evidence type="ECO:0000313" key="1">
    <source>
        <dbReference type="EMBL" id="PPE03288.1"/>
    </source>
</evidence>
<dbReference type="EMBL" id="PHHC01000118">
    <property type="protein sequence ID" value="PPE03288.1"/>
    <property type="molecule type" value="Genomic_DNA"/>
</dbReference>
<dbReference type="AlphaFoldDB" id="A0A2S5R7J3"/>